<evidence type="ECO:0000256" key="3">
    <source>
        <dbReference type="ARBA" id="ARBA00022729"/>
    </source>
</evidence>
<reference evidence="8 9" key="1">
    <citation type="submission" date="2016-10" db="EMBL/GenBank/DDBJ databases">
        <authorList>
            <person name="Varghese N."/>
            <person name="Submissions S."/>
        </authorList>
    </citation>
    <scope>NUCLEOTIDE SEQUENCE [LARGE SCALE GENOMIC DNA]</scope>
    <source>
        <strain evidence="9">DSM 19823 / KCTC 23066 / CCTCC M 208030 / D25</strain>
    </source>
</reference>
<dbReference type="Proteomes" id="UP000183496">
    <property type="component" value="Unassembled WGS sequence"/>
</dbReference>
<dbReference type="InterPro" id="IPR012944">
    <property type="entry name" value="SusD_RagB_dom"/>
</dbReference>
<comment type="similarity">
    <text evidence="2">Belongs to the SusD family.</text>
</comment>
<evidence type="ECO:0000313" key="9">
    <source>
        <dbReference type="Proteomes" id="UP000183496"/>
    </source>
</evidence>
<proteinExistence type="inferred from homology"/>
<feature type="domain" description="SusD-like N-terminal" evidence="7">
    <location>
        <begin position="89"/>
        <end position="214"/>
    </location>
</feature>
<dbReference type="Pfam" id="PF07980">
    <property type="entry name" value="SusD_RagB"/>
    <property type="match status" value="1"/>
</dbReference>
<gene>
    <name evidence="8" type="ORF">SAMN04488089_11661</name>
</gene>
<evidence type="ECO:0000259" key="6">
    <source>
        <dbReference type="Pfam" id="PF07980"/>
    </source>
</evidence>
<sequence>MKRLFVFILSITAFTACSLEEKNQEEISGDGVINSISKAYNVLSQAYLSLPVSGEEFTILSNDLQPSYLINMKPDTKLLYSWQAQEIRNNSGHVWTSYYKALVHINALLATEQYIANKTEEWDYIKGNAMVLKAYIYFDLLQLYSKRYDPSALGIIAKDNLVVENNKRLTQQESITVIKSLLDQGIDLMKKHTQQYNYLMTNAAAKNLEAQVFLFTKEFELAEKTARALTEEFPELPNTETSYGSMWNTDFSQNKTNVFWIRTNQKNPNNYLSYDFTKGDYLYINHLVAFTKGDIRANKSQYAYEMLALNNEGKMENRSLLGKYKTEYKDFSQRNIVLSRNTESYFILIESLIEQGKLSEATQYLNTFLTAVNCPLIEQGQSRSSLYLIMQSEKQKEFIGEKINLFDLKRWNVESIRYLPDSNNRLSTVANTDYRWTWPIPDSELRYNPNAVQNERWETIK</sequence>
<evidence type="ECO:0000259" key="7">
    <source>
        <dbReference type="Pfam" id="PF14322"/>
    </source>
</evidence>
<evidence type="ECO:0000256" key="1">
    <source>
        <dbReference type="ARBA" id="ARBA00004442"/>
    </source>
</evidence>
<dbReference type="Pfam" id="PF14322">
    <property type="entry name" value="SusD-like_3"/>
    <property type="match status" value="1"/>
</dbReference>
<keyword evidence="5" id="KW-0998">Cell outer membrane</keyword>
<keyword evidence="3" id="KW-0732">Signal</keyword>
<keyword evidence="9" id="KW-1185">Reference proteome</keyword>
<dbReference type="PROSITE" id="PS51257">
    <property type="entry name" value="PROKAR_LIPOPROTEIN"/>
    <property type="match status" value="1"/>
</dbReference>
<dbReference type="SUPFAM" id="SSF48452">
    <property type="entry name" value="TPR-like"/>
    <property type="match status" value="1"/>
</dbReference>
<evidence type="ECO:0000256" key="5">
    <source>
        <dbReference type="ARBA" id="ARBA00023237"/>
    </source>
</evidence>
<evidence type="ECO:0000256" key="2">
    <source>
        <dbReference type="ARBA" id="ARBA00006275"/>
    </source>
</evidence>
<organism evidence="8 9">
    <name type="scientific">Myroides profundi</name>
    <dbReference type="NCBI Taxonomy" id="480520"/>
    <lineage>
        <taxon>Bacteria</taxon>
        <taxon>Pseudomonadati</taxon>
        <taxon>Bacteroidota</taxon>
        <taxon>Flavobacteriia</taxon>
        <taxon>Flavobacteriales</taxon>
        <taxon>Flavobacteriaceae</taxon>
        <taxon>Myroides</taxon>
    </lineage>
</organism>
<protein>
    <submittedName>
        <fullName evidence="8">SusD family protein</fullName>
    </submittedName>
</protein>
<evidence type="ECO:0000313" key="8">
    <source>
        <dbReference type="EMBL" id="SER45854.1"/>
    </source>
</evidence>
<dbReference type="AlphaFoldDB" id="A0AAJ4W6E0"/>
<feature type="domain" description="RagB/SusD" evidence="6">
    <location>
        <begin position="326"/>
        <end position="457"/>
    </location>
</feature>
<dbReference type="Gene3D" id="1.25.40.390">
    <property type="match status" value="1"/>
</dbReference>
<comment type="subcellular location">
    <subcellularLocation>
        <location evidence="1">Cell outer membrane</location>
    </subcellularLocation>
</comment>
<dbReference type="InterPro" id="IPR033985">
    <property type="entry name" value="SusD-like_N"/>
</dbReference>
<evidence type="ECO:0000256" key="4">
    <source>
        <dbReference type="ARBA" id="ARBA00023136"/>
    </source>
</evidence>
<keyword evidence="4" id="KW-0472">Membrane</keyword>
<dbReference type="KEGG" id="mpw:MPR_1873"/>
<dbReference type="RefSeq" id="WP_041891888.1">
    <property type="nucleotide sequence ID" value="NZ_CP010817.1"/>
</dbReference>
<accession>A0AAJ4W6E0</accession>
<name>A0AAJ4W6E0_MYRPR</name>
<dbReference type="GO" id="GO:0009279">
    <property type="term" value="C:cell outer membrane"/>
    <property type="evidence" value="ECO:0007669"/>
    <property type="project" value="UniProtKB-SubCell"/>
</dbReference>
<dbReference type="InterPro" id="IPR011990">
    <property type="entry name" value="TPR-like_helical_dom_sf"/>
</dbReference>
<comment type="caution">
    <text evidence="8">The sequence shown here is derived from an EMBL/GenBank/DDBJ whole genome shotgun (WGS) entry which is preliminary data.</text>
</comment>
<dbReference type="EMBL" id="FOFY01000016">
    <property type="protein sequence ID" value="SER45854.1"/>
    <property type="molecule type" value="Genomic_DNA"/>
</dbReference>